<feature type="chain" id="PRO_5008903408" description="Protein sleepless" evidence="1">
    <location>
        <begin position="30"/>
        <end position="162"/>
    </location>
</feature>
<evidence type="ECO:0000256" key="1">
    <source>
        <dbReference type="SAM" id="SignalP"/>
    </source>
</evidence>
<organism evidence="2 3">
    <name type="scientific">Orchesella cincta</name>
    <name type="common">Springtail</name>
    <name type="synonym">Podura cincta</name>
    <dbReference type="NCBI Taxonomy" id="48709"/>
    <lineage>
        <taxon>Eukaryota</taxon>
        <taxon>Metazoa</taxon>
        <taxon>Ecdysozoa</taxon>
        <taxon>Arthropoda</taxon>
        <taxon>Hexapoda</taxon>
        <taxon>Collembola</taxon>
        <taxon>Entomobryomorpha</taxon>
        <taxon>Entomobryoidea</taxon>
        <taxon>Orchesellidae</taxon>
        <taxon>Orchesellinae</taxon>
        <taxon>Orchesella</taxon>
    </lineage>
</organism>
<gene>
    <name evidence="2" type="ORF">Ocin01_19531</name>
</gene>
<evidence type="ECO:0008006" key="4">
    <source>
        <dbReference type="Google" id="ProtNLM"/>
    </source>
</evidence>
<reference evidence="2 3" key="1">
    <citation type="journal article" date="2016" name="Genome Biol. Evol.">
        <title>Gene Family Evolution Reflects Adaptation to Soil Environmental Stressors in the Genome of the Collembolan Orchesella cincta.</title>
        <authorList>
            <person name="Faddeeva-Vakhrusheva A."/>
            <person name="Derks M.F."/>
            <person name="Anvar S.Y."/>
            <person name="Agamennone V."/>
            <person name="Suring W."/>
            <person name="Smit S."/>
            <person name="van Straalen N.M."/>
            <person name="Roelofs D."/>
        </authorList>
    </citation>
    <scope>NUCLEOTIDE SEQUENCE [LARGE SCALE GENOMIC DNA]</scope>
    <source>
        <tissue evidence="2">Mixed pool</tissue>
    </source>
</reference>
<evidence type="ECO:0000313" key="3">
    <source>
        <dbReference type="Proteomes" id="UP000094527"/>
    </source>
</evidence>
<name>A0A1D2M2K8_ORCCI</name>
<dbReference type="AlphaFoldDB" id="A0A1D2M2K8"/>
<dbReference type="Proteomes" id="UP000094527">
    <property type="component" value="Unassembled WGS sequence"/>
</dbReference>
<accession>A0A1D2M2K8</accession>
<protein>
    <recommendedName>
        <fullName evidence="4">Protein sleepless</fullName>
    </recommendedName>
</protein>
<sequence>MFPLERATTVLLVVVGILLPEVFIQPAQGLDCYHCEPCIGDDPGHVSECPKNTTQCAIGEREYENGKRIVFRSCLGAGQAESGIYSCDKFAAFPEKPGEKLRVCWCDTTLCNEEEPKPDVRNGELLSTTDNDDSSSSQLLPFGFIILMSLSSNGLGRSWLEL</sequence>
<comment type="caution">
    <text evidence="2">The sequence shown here is derived from an EMBL/GenBank/DDBJ whole genome shotgun (WGS) entry which is preliminary data.</text>
</comment>
<keyword evidence="1" id="KW-0732">Signal</keyword>
<feature type="signal peptide" evidence="1">
    <location>
        <begin position="1"/>
        <end position="29"/>
    </location>
</feature>
<dbReference type="SUPFAM" id="SSF57302">
    <property type="entry name" value="Snake toxin-like"/>
    <property type="match status" value="1"/>
</dbReference>
<dbReference type="EMBL" id="LJIJ01006039">
    <property type="protein sequence ID" value="ODM87151.1"/>
    <property type="molecule type" value="Genomic_DNA"/>
</dbReference>
<dbReference type="CDD" id="cd00117">
    <property type="entry name" value="TFP"/>
    <property type="match status" value="1"/>
</dbReference>
<evidence type="ECO:0000313" key="2">
    <source>
        <dbReference type="EMBL" id="ODM87151.1"/>
    </source>
</evidence>
<keyword evidence="3" id="KW-1185">Reference proteome</keyword>
<dbReference type="InterPro" id="IPR045860">
    <property type="entry name" value="Snake_toxin-like_sf"/>
</dbReference>
<proteinExistence type="predicted"/>